<dbReference type="PROSITE" id="PS51847">
    <property type="entry name" value="SMP"/>
    <property type="match status" value="1"/>
</dbReference>
<dbReference type="AlphaFoldDB" id="A0AA36I225"/>
<dbReference type="GO" id="GO:0006869">
    <property type="term" value="P:lipid transport"/>
    <property type="evidence" value="ECO:0007669"/>
    <property type="project" value="UniProtKB-KW"/>
</dbReference>
<dbReference type="GO" id="GO:0016020">
    <property type="term" value="C:membrane"/>
    <property type="evidence" value="ECO:0007669"/>
    <property type="project" value="UniProtKB-SubCell"/>
</dbReference>
<evidence type="ECO:0000256" key="1">
    <source>
        <dbReference type="ARBA" id="ARBA00004370"/>
    </source>
</evidence>
<dbReference type="GO" id="GO:0008289">
    <property type="term" value="F:lipid binding"/>
    <property type="evidence" value="ECO:0007669"/>
    <property type="project" value="UniProtKB-KW"/>
</dbReference>
<keyword evidence="2" id="KW-0813">Transport</keyword>
<evidence type="ECO:0000259" key="6">
    <source>
        <dbReference type="PROSITE" id="PS51847"/>
    </source>
</evidence>
<keyword evidence="3" id="KW-0445">Lipid transport</keyword>
<evidence type="ECO:0000313" key="8">
    <source>
        <dbReference type="Proteomes" id="UP001178507"/>
    </source>
</evidence>
<evidence type="ECO:0000256" key="5">
    <source>
        <dbReference type="ARBA" id="ARBA00023136"/>
    </source>
</evidence>
<keyword evidence="4" id="KW-0446">Lipid-binding</keyword>
<comment type="subcellular location">
    <subcellularLocation>
        <location evidence="1">Membrane</location>
    </subcellularLocation>
</comment>
<gene>
    <name evidence="7" type="ORF">EVOR1521_LOCUS7790</name>
</gene>
<keyword evidence="8" id="KW-1185">Reference proteome</keyword>
<evidence type="ECO:0000256" key="4">
    <source>
        <dbReference type="ARBA" id="ARBA00023121"/>
    </source>
</evidence>
<accession>A0AA36I225</accession>
<comment type="caution">
    <text evidence="7">The sequence shown here is derived from an EMBL/GenBank/DDBJ whole genome shotgun (WGS) entry which is preliminary data.</text>
</comment>
<dbReference type="InterPro" id="IPR031468">
    <property type="entry name" value="SMP_LBD"/>
</dbReference>
<proteinExistence type="predicted"/>
<evidence type="ECO:0000256" key="3">
    <source>
        <dbReference type="ARBA" id="ARBA00023055"/>
    </source>
</evidence>
<organism evidence="7 8">
    <name type="scientific">Effrenium voratum</name>
    <dbReference type="NCBI Taxonomy" id="2562239"/>
    <lineage>
        <taxon>Eukaryota</taxon>
        <taxon>Sar</taxon>
        <taxon>Alveolata</taxon>
        <taxon>Dinophyceae</taxon>
        <taxon>Suessiales</taxon>
        <taxon>Symbiodiniaceae</taxon>
        <taxon>Effrenium</taxon>
    </lineage>
</organism>
<evidence type="ECO:0000256" key="2">
    <source>
        <dbReference type="ARBA" id="ARBA00022448"/>
    </source>
</evidence>
<keyword evidence="5" id="KW-0472">Membrane</keyword>
<reference evidence="7" key="1">
    <citation type="submission" date="2023-08" db="EMBL/GenBank/DDBJ databases">
        <authorList>
            <person name="Chen Y."/>
            <person name="Shah S."/>
            <person name="Dougan E. K."/>
            <person name="Thang M."/>
            <person name="Chan C."/>
        </authorList>
    </citation>
    <scope>NUCLEOTIDE SEQUENCE</scope>
</reference>
<protein>
    <recommendedName>
        <fullName evidence="6">SMP-LTD domain-containing protein</fullName>
    </recommendedName>
</protein>
<dbReference type="EMBL" id="CAUJNA010000645">
    <property type="protein sequence ID" value="CAJ1379599.1"/>
    <property type="molecule type" value="Genomic_DNA"/>
</dbReference>
<name>A0AA36I225_9DINO</name>
<evidence type="ECO:0000313" key="7">
    <source>
        <dbReference type="EMBL" id="CAJ1379599.1"/>
    </source>
</evidence>
<sequence length="348" mass="39073">MSLYTDEEKAKASESVTLHVDWLEIVSDPVMDSCDNCLIECHIDEVFAPGSYKLDSLAVLARVGDVERRTALTQRKEGKSPSESQEHEFEVETILRLPVTHVAVETDSLEISAVNRRGQVFASYWLSLRSLMKQKCSFVQSNLKLEGPNMTLHTQVSVSLKGLRSTKLSRSEADTNASPDAGSPLTHFPSQTSAFQLDWINQVYRKLHPKIMTIVARQMEDPFGAFTQSLRLKMPLPLKDIHFSHFLLGTTPPEFGPFEVSEWLSPRDGAMGVELQVGFFLDTEANIELKVRGATLGVNRIRLKGDLLIRLEPLIEELPVVGGVAPWRDMEQLCSRHLDQRTEFLATP</sequence>
<feature type="domain" description="SMP-LTD" evidence="6">
    <location>
        <begin position="193"/>
        <end position="348"/>
    </location>
</feature>
<dbReference type="Proteomes" id="UP001178507">
    <property type="component" value="Unassembled WGS sequence"/>
</dbReference>